<dbReference type="InterPro" id="IPR024957">
    <property type="entry name" value="Cep57_MT-bd_dom"/>
</dbReference>
<dbReference type="Proteomes" id="UP000310708">
    <property type="component" value="Unassembled WGS sequence"/>
</dbReference>
<dbReference type="Gene3D" id="3.60.21.60">
    <property type="match status" value="1"/>
</dbReference>
<evidence type="ECO:0000256" key="18">
    <source>
        <dbReference type="ARBA" id="ARBA00042984"/>
    </source>
</evidence>
<dbReference type="InterPro" id="IPR054300">
    <property type="entry name" value="OB_DPOA2"/>
</dbReference>
<evidence type="ECO:0000313" key="28">
    <source>
        <dbReference type="Proteomes" id="UP000310685"/>
    </source>
</evidence>
<dbReference type="EMBL" id="SPRV01000033">
    <property type="protein sequence ID" value="TIC60977.1"/>
    <property type="molecule type" value="Genomic_DNA"/>
</dbReference>
<proteinExistence type="inferred from homology"/>
<feature type="compositionally biased region" description="Polar residues" evidence="20">
    <location>
        <begin position="1930"/>
        <end position="1943"/>
    </location>
</feature>
<evidence type="ECO:0000256" key="19">
    <source>
        <dbReference type="ARBA" id="ARBA00051911"/>
    </source>
</evidence>
<dbReference type="Pfam" id="PF00494">
    <property type="entry name" value="SQS_PSY"/>
    <property type="match status" value="1"/>
</dbReference>
<dbReference type="InterPro" id="IPR002060">
    <property type="entry name" value="Squ/phyt_synthse"/>
</dbReference>
<comment type="function">
    <text evidence="16">The 2-oxoglutarate dehydrogenase complex catalyzes the overall conversion of 2-oxoglutarate to succinyl-CoA and CO(2). It contains multiple copies of three enzymatic components: 2-oxoglutarate dehydrogenase (E1), dihydrolipoamide succinyltransferase (E2) and lipoamide dehydrogenase (E3).</text>
</comment>
<dbReference type="InterPro" id="IPR006760">
    <property type="entry name" value="Endosulphine"/>
</dbReference>
<dbReference type="EC" id="1.2.4.2" evidence="7"/>
<gene>
    <name evidence="25" type="ORF">E3Q01_03019</name>
    <name evidence="24" type="ORF">E3Q02_03009</name>
    <name evidence="23" type="ORF">E3Q03_02913</name>
    <name evidence="22" type="ORF">E3Q22_03084</name>
</gene>
<evidence type="ECO:0000313" key="27">
    <source>
        <dbReference type="Proteomes" id="UP000309601"/>
    </source>
</evidence>
<evidence type="ECO:0000256" key="8">
    <source>
        <dbReference type="ARBA" id="ARBA00022490"/>
    </source>
</evidence>
<dbReference type="FunFam" id="1.10.287.1150:FF:000002">
    <property type="entry name" value="2-oxoglutarate dehydrogenase E1 component"/>
    <property type="match status" value="1"/>
</dbReference>
<dbReference type="SMART" id="SM00861">
    <property type="entry name" value="Transket_pyr"/>
    <property type="match status" value="1"/>
</dbReference>
<dbReference type="Proteomes" id="UP000310685">
    <property type="component" value="Unassembled WGS sequence"/>
</dbReference>
<organism evidence="25 29">
    <name type="scientific">Wallemia mellicola</name>
    <dbReference type="NCBI Taxonomy" id="1708541"/>
    <lineage>
        <taxon>Eukaryota</taxon>
        <taxon>Fungi</taxon>
        <taxon>Dikarya</taxon>
        <taxon>Basidiomycota</taxon>
        <taxon>Wallemiomycotina</taxon>
        <taxon>Wallemiomycetes</taxon>
        <taxon>Wallemiales</taxon>
        <taxon>Wallemiaceae</taxon>
        <taxon>Wallemia</taxon>
    </lineage>
</organism>
<dbReference type="NCBIfam" id="NF008907">
    <property type="entry name" value="PRK12270.1"/>
    <property type="match status" value="1"/>
</dbReference>
<name>A0A4T0MQP6_9BASI</name>
<comment type="caution">
    <text evidence="25">The sequence shown here is derived from an EMBL/GenBank/DDBJ whole genome shotgun (WGS) entry which is preliminary data.</text>
</comment>
<dbReference type="Gene3D" id="3.40.50.12470">
    <property type="match status" value="1"/>
</dbReference>
<keyword evidence="13" id="KW-0560">Oxidoreductase</keyword>
<feature type="region of interest" description="Disordered" evidence="20">
    <location>
        <begin position="1374"/>
        <end position="1404"/>
    </location>
</feature>
<evidence type="ECO:0000313" key="24">
    <source>
        <dbReference type="EMBL" id="TIC63526.1"/>
    </source>
</evidence>
<keyword evidence="14" id="KW-0786">Thiamine pyrophosphate</keyword>
<dbReference type="EMBL" id="SPRW01000035">
    <property type="protein sequence ID" value="TIC63526.1"/>
    <property type="molecule type" value="Genomic_DNA"/>
</dbReference>
<dbReference type="InterPro" id="IPR008949">
    <property type="entry name" value="Isoprenoid_synthase_dom_sf"/>
</dbReference>
<evidence type="ECO:0000313" key="23">
    <source>
        <dbReference type="EMBL" id="TIC60977.1"/>
    </source>
</evidence>
<evidence type="ECO:0000256" key="11">
    <source>
        <dbReference type="ARBA" id="ARBA00022842"/>
    </source>
</evidence>
<dbReference type="Pfam" id="PF16870">
    <property type="entry name" value="OxoGdeHyase_C"/>
    <property type="match status" value="1"/>
</dbReference>
<dbReference type="GO" id="GO:0030976">
    <property type="term" value="F:thiamine pyrophosphate binding"/>
    <property type="evidence" value="ECO:0007669"/>
    <property type="project" value="InterPro"/>
</dbReference>
<evidence type="ECO:0000256" key="10">
    <source>
        <dbReference type="ARBA" id="ARBA00022723"/>
    </source>
</evidence>
<dbReference type="Proteomes" id="UP000305362">
    <property type="component" value="Unassembled WGS sequence"/>
</dbReference>
<dbReference type="InterPro" id="IPR005475">
    <property type="entry name" value="Transketolase-like_Pyr-bd"/>
</dbReference>
<dbReference type="Gene3D" id="3.40.50.970">
    <property type="match status" value="1"/>
</dbReference>
<dbReference type="Pfam" id="PF22062">
    <property type="entry name" value="OB_DPOA2"/>
    <property type="match status" value="1"/>
</dbReference>
<feature type="region of interest" description="Disordered" evidence="20">
    <location>
        <begin position="1583"/>
        <end position="1740"/>
    </location>
</feature>
<evidence type="ECO:0000256" key="13">
    <source>
        <dbReference type="ARBA" id="ARBA00023002"/>
    </source>
</evidence>
<dbReference type="Pfam" id="PF00676">
    <property type="entry name" value="E1_dh"/>
    <property type="match status" value="1"/>
</dbReference>
<evidence type="ECO:0000256" key="2">
    <source>
        <dbReference type="ARBA" id="ARBA00001964"/>
    </source>
</evidence>
<keyword evidence="10" id="KW-0479">Metal-binding</keyword>
<comment type="cofactor">
    <cofactor evidence="1">
        <name>Mg(2+)</name>
        <dbReference type="ChEBI" id="CHEBI:18420"/>
    </cofactor>
</comment>
<comment type="similarity">
    <text evidence="5">Belongs to the alpha-ketoglutarate dehydrogenase family.</text>
</comment>
<dbReference type="FunFam" id="3.40.50.11610:FF:000009">
    <property type="entry name" value="2-oxoglutarate dehydrogenase E1 component"/>
    <property type="match status" value="1"/>
</dbReference>
<keyword evidence="9" id="KW-0235">DNA replication</keyword>
<evidence type="ECO:0000256" key="4">
    <source>
        <dbReference type="ARBA" id="ARBA00004496"/>
    </source>
</evidence>
<comment type="similarity">
    <text evidence="6">Belongs to the endosulfine family.</text>
</comment>
<dbReference type="Proteomes" id="UP000309601">
    <property type="component" value="Unassembled WGS sequence"/>
</dbReference>
<dbReference type="Pfam" id="PF04667">
    <property type="entry name" value="Endosulfine"/>
    <property type="match status" value="1"/>
</dbReference>
<evidence type="ECO:0000256" key="17">
    <source>
        <dbReference type="ARBA" id="ARBA00040267"/>
    </source>
</evidence>
<feature type="compositionally biased region" description="Low complexity" evidence="20">
    <location>
        <begin position="1899"/>
        <end position="1914"/>
    </location>
</feature>
<dbReference type="Pfam" id="PF02779">
    <property type="entry name" value="Transket_pyr"/>
    <property type="match status" value="1"/>
</dbReference>
<dbReference type="Gene3D" id="3.40.50.11610">
    <property type="entry name" value="Multifunctional 2-oxoglutarate metabolism enzyme, C-terminal domain"/>
    <property type="match status" value="1"/>
</dbReference>
<dbReference type="GO" id="GO:0006099">
    <property type="term" value="P:tricarboxylic acid cycle"/>
    <property type="evidence" value="ECO:0007669"/>
    <property type="project" value="TreeGrafter"/>
</dbReference>
<dbReference type="InterPro" id="IPR029061">
    <property type="entry name" value="THDP-binding"/>
</dbReference>
<dbReference type="GO" id="GO:0046872">
    <property type="term" value="F:metal ion binding"/>
    <property type="evidence" value="ECO:0007669"/>
    <property type="project" value="UniProtKB-KW"/>
</dbReference>
<evidence type="ECO:0000256" key="7">
    <source>
        <dbReference type="ARBA" id="ARBA00012280"/>
    </source>
</evidence>
<evidence type="ECO:0000256" key="12">
    <source>
        <dbReference type="ARBA" id="ARBA00022946"/>
    </source>
</evidence>
<dbReference type="Gene3D" id="1.10.600.10">
    <property type="entry name" value="Farnesyl Diphosphate Synthase"/>
    <property type="match status" value="1"/>
</dbReference>
<dbReference type="SUPFAM" id="SSF48576">
    <property type="entry name" value="Terpenoid synthases"/>
    <property type="match status" value="1"/>
</dbReference>
<evidence type="ECO:0000256" key="3">
    <source>
        <dbReference type="ARBA" id="ARBA00004305"/>
    </source>
</evidence>
<feature type="compositionally biased region" description="Basic and acidic residues" evidence="20">
    <location>
        <begin position="1583"/>
        <end position="1606"/>
    </location>
</feature>
<dbReference type="GO" id="GO:0045252">
    <property type="term" value="C:oxoglutarate dehydrogenase complex"/>
    <property type="evidence" value="ECO:0007669"/>
    <property type="project" value="TreeGrafter"/>
</dbReference>
<feature type="region of interest" description="Disordered" evidence="20">
    <location>
        <begin position="1329"/>
        <end position="1358"/>
    </location>
</feature>
<dbReference type="InterPro" id="IPR011603">
    <property type="entry name" value="2oxoglutarate_DH_E1"/>
</dbReference>
<dbReference type="InterPro" id="IPR031717">
    <property type="entry name" value="ODO-1/KGD_C"/>
</dbReference>
<feature type="compositionally biased region" description="Polar residues" evidence="20">
    <location>
        <begin position="1687"/>
        <end position="1696"/>
    </location>
</feature>
<evidence type="ECO:0000313" key="29">
    <source>
        <dbReference type="Proteomes" id="UP000310708"/>
    </source>
</evidence>
<evidence type="ECO:0000256" key="15">
    <source>
        <dbReference type="ARBA" id="ARBA00023128"/>
    </source>
</evidence>
<evidence type="ECO:0000256" key="6">
    <source>
        <dbReference type="ARBA" id="ARBA00010520"/>
    </source>
</evidence>
<dbReference type="NCBIfam" id="NF006914">
    <property type="entry name" value="PRK09404.1"/>
    <property type="match status" value="1"/>
</dbReference>
<dbReference type="GO" id="GO:0004591">
    <property type="term" value="F:oxoglutarate dehydrogenase (succinyl-transferring) activity"/>
    <property type="evidence" value="ECO:0007669"/>
    <property type="project" value="UniProtKB-EC"/>
</dbReference>
<dbReference type="SUPFAM" id="SSF52518">
    <property type="entry name" value="Thiamin diphosphate-binding fold (THDP-binding)"/>
    <property type="match status" value="2"/>
</dbReference>
<keyword evidence="11" id="KW-0460">Magnesium</keyword>
<evidence type="ECO:0000313" key="26">
    <source>
        <dbReference type="Proteomes" id="UP000305362"/>
    </source>
</evidence>
<dbReference type="InterPro" id="IPR007185">
    <property type="entry name" value="DNA_pol_a/d/e_bsu"/>
</dbReference>
<evidence type="ECO:0000256" key="9">
    <source>
        <dbReference type="ARBA" id="ARBA00022705"/>
    </source>
</evidence>
<feature type="region of interest" description="Disordered" evidence="20">
    <location>
        <begin position="1877"/>
        <end position="1943"/>
    </location>
</feature>
<feature type="domain" description="Transketolase-like pyrimidine-binding" evidence="21">
    <location>
        <begin position="914"/>
        <end position="1104"/>
    </location>
</feature>
<keyword evidence="12" id="KW-0809">Transit peptide</keyword>
<evidence type="ECO:0000259" key="21">
    <source>
        <dbReference type="SMART" id="SM00861"/>
    </source>
</evidence>
<dbReference type="GO" id="GO:0006260">
    <property type="term" value="P:DNA replication"/>
    <property type="evidence" value="ECO:0007669"/>
    <property type="project" value="UniProtKB-KW"/>
</dbReference>
<dbReference type="GO" id="GO:0003677">
    <property type="term" value="F:DNA binding"/>
    <property type="evidence" value="ECO:0007669"/>
    <property type="project" value="InterPro"/>
</dbReference>
<comment type="cofactor">
    <cofactor evidence="2">
        <name>thiamine diphosphate</name>
        <dbReference type="ChEBI" id="CHEBI:58937"/>
    </cofactor>
</comment>
<dbReference type="OrthoDB" id="413077at2759"/>
<reference evidence="26 27" key="1">
    <citation type="submission" date="2019-03" db="EMBL/GenBank/DDBJ databases">
        <title>Sequencing 25 genomes of Wallemia mellicola.</title>
        <authorList>
            <person name="Gostincar C."/>
        </authorList>
    </citation>
    <scope>NUCLEOTIDE SEQUENCE [LARGE SCALE GENOMIC DNA]</scope>
    <source>
        <strain evidence="24 27">EXF-1274</strain>
        <strain evidence="23 26">EXF-1277</strain>
        <strain evidence="22 28">EXF-6152</strain>
        <strain evidence="25 29">EXF-757</strain>
    </source>
</reference>
<dbReference type="Pfam" id="PF06657">
    <property type="entry name" value="Cep57_MT_bd"/>
    <property type="match status" value="1"/>
</dbReference>
<dbReference type="InterPro" id="IPR042179">
    <property type="entry name" value="KGD_C_sf"/>
</dbReference>
<keyword evidence="8" id="KW-0963">Cytoplasm</keyword>
<feature type="compositionally biased region" description="Low complexity" evidence="20">
    <location>
        <begin position="1715"/>
        <end position="1727"/>
    </location>
</feature>
<accession>A0A4T0MQP6</accession>
<sequence length="2388" mass="266646">MRPSSLRLADFVKSASYCRDTVRKLDYPAHLCGYFYPKYALDDYYALKAWNIELATIKDSSSKDFIATLRLQFWKDTINNVYKGKITNEPVATALFDSVQKFELPRQSFMNVIEGRERELSLETPRDLQSLGTVLELTQSSLLHLQLELLLPQLTEIDPLEKENYQLALSHIGKSIGLATLLRALPYHAAKGRLVIPSDINANHGVVEEEILRKLDKVDGDTLEKLSDATFEFATEANDQLIAARSLLKDGIRKQLMPVFLSAVPPQAYLNRLEKYNFNPFDVNLQQRSLFNSRLCSRRLLSTSIRVSQDTLKQPPAPFDAFSTTGLDHAFLESAYGEWRKDNNSVHPSFATYFEALENGVDPAEAFVPPPKLAGALADSAASPKHTDLGDHLKAQLLVRAYQVRGHHLASLDPLNLTQTDVNNMVPPELKIDSYGWSERDLDRQISLGPGILPRFAIDGRNKMSLREIIQTCEQIYCGPIGIQYIHIPDKDQCDWLRKRVEIPHPWRYNIEEKSNILDRLLWSTCWEQFIAAKFPNEKRFGLEGAESLIPGMKALIDRAVDHGTKHITIGMPHRGRLNVLSNVIRKPSEAIFNEFTGANDDTQSGGGDVKYHLGANYTRPTPSGKKVNLSLVANPSHLEAENPIVLGKTRALQHIEGDEGKGDSSLGLLLHGDGAFAAQGIVYETLGMVNLPNYGTGGTIHVVVNNQVAFTTDPEDSRSTAYPTDIAKSIDAPIFHCNGDNAEAVTFVFQLAADFRAKFKKDVVINLVCYRKHGHNESDQPSFTQPIMYEAIAKQPTALAKYVKQLQQEEAFTETQMEEHRKAVWSKLESAFKNAPNYKPHGREWLSSSWEGFPSPDDLAARVLPTATTGVKQETLENIGKVISTFPDGFTPHKNLARIIGNRGKMVMEGKGIDWSTAEALAFGSLALEKIHVRLSGQDVERGTFSQRHAILVDQQNESLYMPLNHLGSRQAGVVVCNSSLSEFGTLGYELGYSLVSPDNLTLWEAQFGDFANNAQCIIDQFIASGERKWLQRSGLVMSLPHGYDGQGPEHSSVYQLKKKWHVNTKTVTSKLFTQPLQPTTRQVHRDFRKPLILFFSKALLRHPMARSTLEEMTGETQFERYIPENSEKMVEPEKVRKHILCSGQVYHTLYKEREERQAYDVAISRLEQISPFPYDLIQSHLDKYPNAEITWCQEEPLNNGAWSYVSQRLLTLVKQTKHHSERWPQYVGRDPSSSVATGSKAVHTTEIKKILDAAFSSEPGNVRFAASCRQSSISTPGQQTIQFADEERERRRAEECFNNQLEGFTLQDLDYDDYYDYSVEYGRNDYGYTPSKASEGHPTGSTPLKDIVNGSTPAPASSRALLSKELDRLISNKPVNPSPFNPSRFGGTTYEDTNHSRTLDGARLPDLTGLTYATASPDKGSTHKLLSSKRTRLGREDEQVILNSISNLEHKLNALNAENAQSKERAQELENELIVAKREVARARANSAQEAEQEWQAKCKILADEKRALEEMGKTLRSIVENLKGELSSQSKVIDQLKEDRSANEAKLVDKDKQIGWLNGQVSKLNKDVDGLWKALNEGKQKEEDNLRKEREAREEERVDERRRAVNAAQSVQEKSEEAPPKLVLRPFGAHLRPDPSPQSFFSPTRDRAARSHPSTETAPADQPKQQEAEDKASPVKEVPAINIEETSVTATPRTSKRSTKEKPGIYWTLPASTGSTTKTTRRSSAIVPPPTPSLEQKVNDEGFVEGLIERMGKSSSGWESKVPPQTVLARVVRELEDDFAHYRGIYSEMSEQFKVLDPASNAAKRRVLTQHLHQVITVLESKTKTTMSDLKAQEEQLKSKFGHLKPKKGAPGALLGANKGRQYFDSGDYAMQQAGVKTSSEPVGTAIPKPETIPHSSPSANSNALSSSPNSGQQPRERRGSGEVTPKASQSNFVSRKNPGLITNTLNGHLEIAPNNSVFDTRVGLLSAVSLKKYKYRYMFEKLSERSAVLDERIDYFANRVKEFYKGSFEIEIGDPGMMNQSQTICIGRICKETDITKLDEDSIILETSKSLGSGARVPLRFSNECKVRGVPKGSGGIRLFPGRIVGVLGSNRGAGYFGVEEIFTMPPLGTVKTHSQELYDMQHSTESLGSSPMSVIVAAGPYTLDNNLDYEPFDALMTQVERKQPDVVILLGPFVDANHPMIKKGEVDLLTEDLFKMRIGSRLTRALENAKGCTAVLIPSVRDLITPYVVYPQNALPLNNLGLPPRQRCKCVSNPASFHVNEVLFGISNVDNFMHIRKEEFFKPLKEADEEENETNGATLNDNMKNLCSDIIDQQIYYPMFPAPKELSQDVNLDVSHLELANFPNGKTSEDADERVIPDILILPSILKNFAKVGDVDFSLGNAT</sequence>
<keyword evidence="15" id="KW-0496">Mitochondrion</keyword>
<evidence type="ECO:0000313" key="22">
    <source>
        <dbReference type="EMBL" id="TIB77394.1"/>
    </source>
</evidence>
<dbReference type="NCBIfam" id="TIGR00239">
    <property type="entry name" value="2oxo_dh_E1"/>
    <property type="match status" value="1"/>
</dbReference>
<protein>
    <recommendedName>
        <fullName evidence="17">2-oxoglutarate dehydrogenase, mitochondrial</fullName>
        <ecNumber evidence="7">1.2.4.2</ecNumber>
    </recommendedName>
    <alternativeName>
        <fullName evidence="18">2-oxoglutarate dehydrogenase complex component E1</fullName>
    </alternativeName>
</protein>
<evidence type="ECO:0000313" key="25">
    <source>
        <dbReference type="EMBL" id="TIC64001.1"/>
    </source>
</evidence>
<dbReference type="InterPro" id="IPR032106">
    <property type="entry name" value="2-oxogl_dehyd_N"/>
</dbReference>
<dbReference type="InterPro" id="IPR001017">
    <property type="entry name" value="DH_E1"/>
</dbReference>
<dbReference type="EMBL" id="SPRC01000035">
    <property type="protein sequence ID" value="TIB77394.1"/>
    <property type="molecule type" value="Genomic_DNA"/>
</dbReference>
<dbReference type="PANTHER" id="PTHR23152">
    <property type="entry name" value="2-OXOGLUTARATE DEHYDROGENASE"/>
    <property type="match status" value="1"/>
</dbReference>
<dbReference type="Pfam" id="PF16078">
    <property type="entry name" value="2-oxogl_dehyd_N"/>
    <property type="match status" value="1"/>
</dbReference>
<dbReference type="EMBL" id="SPRX01000039">
    <property type="protein sequence ID" value="TIC64001.1"/>
    <property type="molecule type" value="Genomic_DNA"/>
</dbReference>
<evidence type="ECO:0000256" key="16">
    <source>
        <dbReference type="ARBA" id="ARBA00037426"/>
    </source>
</evidence>
<dbReference type="PANTHER" id="PTHR23152:SF4">
    <property type="entry name" value="2-OXOADIPATE DEHYDROGENASE COMPLEX COMPONENT E1"/>
    <property type="match status" value="1"/>
</dbReference>
<evidence type="ECO:0000256" key="14">
    <source>
        <dbReference type="ARBA" id="ARBA00023052"/>
    </source>
</evidence>
<dbReference type="Pfam" id="PF04042">
    <property type="entry name" value="DNA_pol_E_B"/>
    <property type="match status" value="1"/>
</dbReference>
<dbReference type="CDD" id="cd02016">
    <property type="entry name" value="TPP_E1_OGDC_like"/>
    <property type="match status" value="1"/>
</dbReference>
<evidence type="ECO:0000256" key="20">
    <source>
        <dbReference type="SAM" id="MobiDB-lite"/>
    </source>
</evidence>
<evidence type="ECO:0000256" key="1">
    <source>
        <dbReference type="ARBA" id="ARBA00001946"/>
    </source>
</evidence>
<comment type="subcellular location">
    <subcellularLocation>
        <location evidence="4">Cytoplasm</location>
    </subcellularLocation>
    <subcellularLocation>
        <location evidence="3">Mitochondrion matrix</location>
    </subcellularLocation>
</comment>
<dbReference type="GO" id="GO:0005759">
    <property type="term" value="C:mitochondrial matrix"/>
    <property type="evidence" value="ECO:0007669"/>
    <property type="project" value="UniProtKB-SubCell"/>
</dbReference>
<evidence type="ECO:0000256" key="5">
    <source>
        <dbReference type="ARBA" id="ARBA00006936"/>
    </source>
</evidence>
<dbReference type="Gene3D" id="1.10.287.1150">
    <property type="entry name" value="TPP helical domain"/>
    <property type="match status" value="1"/>
</dbReference>
<feature type="compositionally biased region" description="Basic and acidic residues" evidence="20">
    <location>
        <begin position="1667"/>
        <end position="1677"/>
    </location>
</feature>
<dbReference type="GO" id="GO:0008017">
    <property type="term" value="F:microtubule binding"/>
    <property type="evidence" value="ECO:0007669"/>
    <property type="project" value="InterPro"/>
</dbReference>
<comment type="catalytic activity">
    <reaction evidence="19">
        <text>N(6)-[(R)-lipoyl]-L-lysyl-[protein] + 2-oxoglutarate + H(+) = N(6)-[(R)-S(8)-succinyldihydrolipoyl]-L-lysyl-[protein] + CO2</text>
        <dbReference type="Rhea" id="RHEA:12188"/>
        <dbReference type="Rhea" id="RHEA-COMP:10474"/>
        <dbReference type="Rhea" id="RHEA-COMP:20092"/>
        <dbReference type="ChEBI" id="CHEBI:15378"/>
        <dbReference type="ChEBI" id="CHEBI:16526"/>
        <dbReference type="ChEBI" id="CHEBI:16810"/>
        <dbReference type="ChEBI" id="CHEBI:83099"/>
        <dbReference type="ChEBI" id="CHEBI:83120"/>
        <dbReference type="EC" id="1.2.4.2"/>
    </reaction>
</comment>